<reference evidence="8 9" key="1">
    <citation type="submission" date="2024-12" db="EMBL/GenBank/DDBJ databases">
        <title>The unique morphological basis and parallel evolutionary history of personate flowers in Penstemon.</title>
        <authorList>
            <person name="Depatie T.H."/>
            <person name="Wessinger C.A."/>
        </authorList>
    </citation>
    <scope>NUCLEOTIDE SEQUENCE [LARGE SCALE GENOMIC DNA]</scope>
    <source>
        <strain evidence="8">WTNN_2</strain>
        <tissue evidence="8">Leaf</tissue>
    </source>
</reference>
<keyword evidence="4 5" id="KW-0067">ATP-binding</keyword>
<evidence type="ECO:0000256" key="6">
    <source>
        <dbReference type="RuleBase" id="RU000304"/>
    </source>
</evidence>
<evidence type="ECO:0000256" key="4">
    <source>
        <dbReference type="ARBA" id="ARBA00022840"/>
    </source>
</evidence>
<dbReference type="PROSITE" id="PS00108">
    <property type="entry name" value="PROTEIN_KINASE_ST"/>
    <property type="match status" value="1"/>
</dbReference>
<organism evidence="8 9">
    <name type="scientific">Penstemon smallii</name>
    <dbReference type="NCBI Taxonomy" id="265156"/>
    <lineage>
        <taxon>Eukaryota</taxon>
        <taxon>Viridiplantae</taxon>
        <taxon>Streptophyta</taxon>
        <taxon>Embryophyta</taxon>
        <taxon>Tracheophyta</taxon>
        <taxon>Spermatophyta</taxon>
        <taxon>Magnoliopsida</taxon>
        <taxon>eudicotyledons</taxon>
        <taxon>Gunneridae</taxon>
        <taxon>Pentapetalae</taxon>
        <taxon>asterids</taxon>
        <taxon>lamiids</taxon>
        <taxon>Lamiales</taxon>
        <taxon>Plantaginaceae</taxon>
        <taxon>Cheloneae</taxon>
        <taxon>Penstemon</taxon>
    </lineage>
</organism>
<dbReference type="AlphaFoldDB" id="A0ABD3RUU9"/>
<dbReference type="GO" id="GO:0004674">
    <property type="term" value="F:protein serine/threonine kinase activity"/>
    <property type="evidence" value="ECO:0007669"/>
    <property type="project" value="UniProtKB-KW"/>
</dbReference>
<comment type="caution">
    <text evidence="8">The sequence shown here is derived from an EMBL/GenBank/DDBJ whole genome shotgun (WGS) entry which is preliminary data.</text>
</comment>
<evidence type="ECO:0000256" key="1">
    <source>
        <dbReference type="ARBA" id="ARBA00022679"/>
    </source>
</evidence>
<dbReference type="Gene3D" id="1.10.510.10">
    <property type="entry name" value="Transferase(Phosphotransferase) domain 1"/>
    <property type="match status" value="1"/>
</dbReference>
<accession>A0ABD3RUU9</accession>
<keyword evidence="9" id="KW-1185">Reference proteome</keyword>
<dbReference type="InterPro" id="IPR000719">
    <property type="entry name" value="Prot_kinase_dom"/>
</dbReference>
<dbReference type="SMART" id="SM00220">
    <property type="entry name" value="S_TKc"/>
    <property type="match status" value="1"/>
</dbReference>
<dbReference type="PANTHER" id="PTHR48011">
    <property type="entry name" value="CCR4-NOT TRANSCRIPTIONAL COMPLEX SUBUNIT CAF120-RELATED"/>
    <property type="match status" value="1"/>
</dbReference>
<gene>
    <name evidence="8" type="ORF">ACJIZ3_016338</name>
</gene>
<evidence type="ECO:0000256" key="3">
    <source>
        <dbReference type="ARBA" id="ARBA00022777"/>
    </source>
</evidence>
<dbReference type="Pfam" id="PF00069">
    <property type="entry name" value="Pkinase"/>
    <property type="match status" value="1"/>
</dbReference>
<dbReference type="Proteomes" id="UP001634393">
    <property type="component" value="Unassembled WGS sequence"/>
</dbReference>
<dbReference type="InterPro" id="IPR017441">
    <property type="entry name" value="Protein_kinase_ATP_BS"/>
</dbReference>
<dbReference type="PROSITE" id="PS00107">
    <property type="entry name" value="PROTEIN_KINASE_ATP"/>
    <property type="match status" value="1"/>
</dbReference>
<comment type="similarity">
    <text evidence="6">Belongs to the protein kinase superfamily.</text>
</comment>
<feature type="domain" description="Protein kinase" evidence="7">
    <location>
        <begin position="3"/>
        <end position="268"/>
    </location>
</feature>
<evidence type="ECO:0000259" key="7">
    <source>
        <dbReference type="PROSITE" id="PS50011"/>
    </source>
</evidence>
<dbReference type="GO" id="GO:0005524">
    <property type="term" value="F:ATP binding"/>
    <property type="evidence" value="ECO:0007669"/>
    <property type="project" value="UniProtKB-UniRule"/>
</dbReference>
<name>A0ABD3RUU9_9LAMI</name>
<feature type="binding site" evidence="5">
    <location>
        <position position="35"/>
    </location>
    <ligand>
        <name>ATP</name>
        <dbReference type="ChEBI" id="CHEBI:30616"/>
    </ligand>
</feature>
<dbReference type="InterPro" id="IPR008271">
    <property type="entry name" value="Ser/Thr_kinase_AS"/>
</dbReference>
<keyword evidence="2 5" id="KW-0547">Nucleotide-binding</keyword>
<protein>
    <recommendedName>
        <fullName evidence="7">Protein kinase domain-containing protein</fullName>
    </recommendedName>
</protein>
<dbReference type="PROSITE" id="PS50011">
    <property type="entry name" value="PROTEIN_KINASE_DOM"/>
    <property type="match status" value="1"/>
</dbReference>
<evidence type="ECO:0000313" key="9">
    <source>
        <dbReference type="Proteomes" id="UP001634393"/>
    </source>
</evidence>
<dbReference type="PANTHER" id="PTHR48011:SF18">
    <property type="entry name" value="MITOGEN-ACTIVATED PROTEIN KINASE KINASE KINASE 19-RELATED"/>
    <property type="match status" value="1"/>
</dbReference>
<keyword evidence="6" id="KW-0723">Serine/threonine-protein kinase</keyword>
<evidence type="ECO:0000256" key="5">
    <source>
        <dbReference type="PROSITE-ProRule" id="PRU10141"/>
    </source>
</evidence>
<dbReference type="InterPro" id="IPR011009">
    <property type="entry name" value="Kinase-like_dom_sf"/>
</dbReference>
<dbReference type="CDD" id="cd06606">
    <property type="entry name" value="STKc_MAPKKK"/>
    <property type="match status" value="1"/>
</dbReference>
<keyword evidence="3" id="KW-0418">Kinase</keyword>
<evidence type="ECO:0000256" key="2">
    <source>
        <dbReference type="ARBA" id="ARBA00022741"/>
    </source>
</evidence>
<keyword evidence="1" id="KW-0808">Transferase</keyword>
<dbReference type="EMBL" id="JBJXBP010000008">
    <property type="protein sequence ID" value="KAL3815070.1"/>
    <property type="molecule type" value="Genomic_DNA"/>
</dbReference>
<dbReference type="InterPro" id="IPR052751">
    <property type="entry name" value="Plant_MAPKKK"/>
</dbReference>
<dbReference type="SUPFAM" id="SSF56112">
    <property type="entry name" value="Protein kinase-like (PK-like)"/>
    <property type="match status" value="1"/>
</dbReference>
<evidence type="ECO:0000313" key="8">
    <source>
        <dbReference type="EMBL" id="KAL3815070.1"/>
    </source>
</evidence>
<proteinExistence type="inferred from homology"/>
<sequence length="310" mass="34519">MDWTRGKTLGRGGFAFVSNAKTHNNHRFPSIIAVKSAKVLESKSLSKEKELLDQFKACPCIINCYGDDLTIENGEQFYNILLEYASGGCLADRITDKGLSEDGVKHYVKSMLIALSHVHKMGYVHCDVKPHNMLLVIEGTNQVEVVKLADFGSAKRFGATADEDGGFRDTILYAAPESIIRQEYLPESDVWALGCTVLQMLTGKAPWKFDKKDQASDVLFKICCSNEIPEIPTNKKISEEAKDFLRKCLVKDPCARWRVDMLLDHSFLNKAPPSSLENCGCHPHCLSSRLHSLMPNCFDVPNSASVHTCC</sequence>